<protein>
    <submittedName>
        <fullName evidence="1">Uncharacterized protein</fullName>
    </submittedName>
</protein>
<name>A0ABS0SS06_9CAUL</name>
<evidence type="ECO:0000313" key="2">
    <source>
        <dbReference type="Proteomes" id="UP000639859"/>
    </source>
</evidence>
<dbReference type="RefSeq" id="WP_198574347.1">
    <property type="nucleotide sequence ID" value="NZ_JADWOX010000001.1"/>
</dbReference>
<dbReference type="Proteomes" id="UP000639859">
    <property type="component" value="Unassembled WGS sequence"/>
</dbReference>
<keyword evidence="2" id="KW-1185">Reference proteome</keyword>
<sequence length="231" mass="24886">MTDRLPHAFAAPDALRWSDTGGIITGGAPIFGEEQERSANGGGAWVASCSGIRLETEADQRTWEALILGWSMGDTKVVVPRCAGKLKAVFARPLARVTHSDGTPFSDGTLYAGGHFGALAAPLALRDTTAQIILPEGAALLGGEPFTLVGNVYQERLYGVRRVLAVDVETNTYTVLFAKPAREAYPAGAEVDFGDPRCLMRARMADGTAWPEYDPAWHADVSMVFRETFRL</sequence>
<accession>A0ABS0SS06</accession>
<comment type="caution">
    <text evidence="1">The sequence shown here is derived from an EMBL/GenBank/DDBJ whole genome shotgun (WGS) entry which is preliminary data.</text>
</comment>
<proteinExistence type="predicted"/>
<dbReference type="EMBL" id="JADWOX010000001">
    <property type="protein sequence ID" value="MBI1682392.1"/>
    <property type="molecule type" value="Genomic_DNA"/>
</dbReference>
<evidence type="ECO:0000313" key="1">
    <source>
        <dbReference type="EMBL" id="MBI1682392.1"/>
    </source>
</evidence>
<reference evidence="1 2" key="1">
    <citation type="submission" date="2020-11" db="EMBL/GenBank/DDBJ databases">
        <title>genome sequence of strain KACC 18849.</title>
        <authorList>
            <person name="Gao J."/>
            <person name="Zhang X."/>
        </authorList>
    </citation>
    <scope>NUCLEOTIDE SEQUENCE [LARGE SCALE GENOMIC DNA]</scope>
    <source>
        <strain evidence="1 2">KACC 18849</strain>
    </source>
</reference>
<gene>
    <name evidence="1" type="ORF">I4Q42_01775</name>
</gene>
<organism evidence="1 2">
    <name type="scientific">Caulobacter hibisci</name>
    <dbReference type="NCBI Taxonomy" id="2035993"/>
    <lineage>
        <taxon>Bacteria</taxon>
        <taxon>Pseudomonadati</taxon>
        <taxon>Pseudomonadota</taxon>
        <taxon>Alphaproteobacteria</taxon>
        <taxon>Caulobacterales</taxon>
        <taxon>Caulobacteraceae</taxon>
        <taxon>Caulobacter</taxon>
    </lineage>
</organism>